<evidence type="ECO:0000313" key="1">
    <source>
        <dbReference type="EMBL" id="CAB4016416.1"/>
    </source>
</evidence>
<dbReference type="PANTHER" id="PTHR33309">
    <property type="entry name" value="KERATIN, ULTRA HIGH-SULFUR MATRIX PROTEIN-LIKE"/>
    <property type="match status" value="1"/>
</dbReference>
<accession>A0A7D9IWF8</accession>
<comment type="caution">
    <text evidence="1">The sequence shown here is derived from an EMBL/GenBank/DDBJ whole genome shotgun (WGS) entry which is preliminary data.</text>
</comment>
<dbReference type="Proteomes" id="UP001152795">
    <property type="component" value="Unassembled WGS sequence"/>
</dbReference>
<name>A0A7D9IWF8_PARCT</name>
<dbReference type="EMBL" id="CACRXK020009108">
    <property type="protein sequence ID" value="CAB4016416.1"/>
    <property type="molecule type" value="Genomic_DNA"/>
</dbReference>
<evidence type="ECO:0000313" key="2">
    <source>
        <dbReference type="Proteomes" id="UP001152795"/>
    </source>
</evidence>
<dbReference type="OrthoDB" id="78720at2759"/>
<gene>
    <name evidence="1" type="ORF">PACLA_8A004699</name>
</gene>
<dbReference type="PANTHER" id="PTHR33309:SF1">
    <property type="entry name" value="MYB_SANT-LIKE DNA-BINDING DOMAIN-CONTAINING PROTEIN"/>
    <property type="match status" value="1"/>
</dbReference>
<proteinExistence type="predicted"/>
<protein>
    <submittedName>
        <fullName evidence="1">Uncharacterized protein</fullName>
    </submittedName>
</protein>
<dbReference type="AlphaFoldDB" id="A0A7D9IWF8"/>
<keyword evidence="2" id="KW-1185">Reference proteome</keyword>
<reference evidence="1" key="1">
    <citation type="submission" date="2020-04" db="EMBL/GenBank/DDBJ databases">
        <authorList>
            <person name="Alioto T."/>
            <person name="Alioto T."/>
            <person name="Gomez Garrido J."/>
        </authorList>
    </citation>
    <scope>NUCLEOTIDE SEQUENCE</scope>
    <source>
        <strain evidence="1">A484AB</strain>
    </source>
</reference>
<sequence length="244" mass="28881">MTSEGKNPETEVEVQGQINSAMEWNKRHDTMLFREVLVVNPYQAKKKTVQRGQLWQTVAGNLVRLEDPVFKKRLSKRSVQDRCTLFCEKHKKRMKYDTKASGDIAKSDGIGKFDRGNVGKTQKKKVEQDQRNAVDIRKKVMERFGETKKRKIDEGEIEEKKRKRRRSGSDTLQFIMEQSENEMNMRGRELALEKEKQTREEQRHNDFKEIMAQQMAQQQQQMAQFQIMFMQKNNLMLSMLEKKS</sequence>
<organism evidence="1 2">
    <name type="scientific">Paramuricea clavata</name>
    <name type="common">Red gorgonian</name>
    <name type="synonym">Violescent sea-whip</name>
    <dbReference type="NCBI Taxonomy" id="317549"/>
    <lineage>
        <taxon>Eukaryota</taxon>
        <taxon>Metazoa</taxon>
        <taxon>Cnidaria</taxon>
        <taxon>Anthozoa</taxon>
        <taxon>Octocorallia</taxon>
        <taxon>Malacalcyonacea</taxon>
        <taxon>Plexauridae</taxon>
        <taxon>Paramuricea</taxon>
    </lineage>
</organism>